<dbReference type="Pfam" id="PF05488">
    <property type="entry name" value="PAAR_motif"/>
    <property type="match status" value="1"/>
</dbReference>
<dbReference type="InterPro" id="IPR008727">
    <property type="entry name" value="PAAR_motif"/>
</dbReference>
<evidence type="ECO:0000256" key="1">
    <source>
        <dbReference type="SAM" id="MobiDB-lite"/>
    </source>
</evidence>
<dbReference type="CDD" id="cd14743">
    <property type="entry name" value="PAAR_CT_1"/>
    <property type="match status" value="1"/>
</dbReference>
<keyword evidence="3" id="KW-1185">Reference proteome</keyword>
<accession>A0ABS3CZZ4</accession>
<gene>
    <name evidence="2" type="ORF">J0A65_22665</name>
</gene>
<dbReference type="Proteomes" id="UP000663992">
    <property type="component" value="Unassembled WGS sequence"/>
</dbReference>
<name>A0ABS3CZZ4_9ALTE</name>
<protein>
    <submittedName>
        <fullName evidence="2">PAAR domain-containing protein</fullName>
    </submittedName>
</protein>
<dbReference type="Gene3D" id="2.60.200.60">
    <property type="match status" value="2"/>
</dbReference>
<reference evidence="2 3" key="1">
    <citation type="submission" date="2021-03" db="EMBL/GenBank/DDBJ databases">
        <title>novel species isolated from a fishpond in China.</title>
        <authorList>
            <person name="Lu H."/>
            <person name="Cai Z."/>
        </authorList>
    </citation>
    <scope>NUCLEOTIDE SEQUENCE [LARGE SCALE GENOMIC DNA]</scope>
    <source>
        <strain evidence="2 3">Y57</strain>
    </source>
</reference>
<organism evidence="2 3">
    <name type="scientific">Bowmanella yangjiangensis</name>
    <dbReference type="NCBI Taxonomy" id="2811230"/>
    <lineage>
        <taxon>Bacteria</taxon>
        <taxon>Pseudomonadati</taxon>
        <taxon>Pseudomonadota</taxon>
        <taxon>Gammaproteobacteria</taxon>
        <taxon>Alteromonadales</taxon>
        <taxon>Alteromonadaceae</taxon>
        <taxon>Bowmanella</taxon>
    </lineage>
</organism>
<dbReference type="EMBL" id="JAFKCS010000139">
    <property type="protein sequence ID" value="MBN7822683.1"/>
    <property type="molecule type" value="Genomic_DNA"/>
</dbReference>
<comment type="caution">
    <text evidence="2">The sequence shown here is derived from an EMBL/GenBank/DDBJ whole genome shotgun (WGS) entry which is preliminary data.</text>
</comment>
<proteinExistence type="predicted"/>
<evidence type="ECO:0000313" key="3">
    <source>
        <dbReference type="Proteomes" id="UP000663992"/>
    </source>
</evidence>
<feature type="region of interest" description="Disordered" evidence="1">
    <location>
        <begin position="1"/>
        <end position="27"/>
    </location>
</feature>
<sequence>MSKPAARQSDQDACPLPGHAVNPTVTGSPDVLINGLPTLRIGDNSACGDTVAEGMSSILVNGLPIAFLGSSTSHGGSIITGSGDVVVGNQHASAPFTAPTSLPSAFSCQLQLLASNGQAYSCLPYRVTLADGSIQKGITDTSGTTQAIRTFTQMAITNVELLPPTAASNCCGRHVQTQASGISIPLSGVQTTQNAGTKTAPIPVNKSDRFRMLTSGELAMAQSLFKDSVDYTKIKIHSEEYLPFGLQPDNTAMTPNGEMYFNPDYYKEDFSLLPNDQHWFMHEMVHVWQYQLGYWVRLHGLLLHPGTLWGLLGDPYQYELKPGDKLQDFNMEQQGDIIADYYCWSTNNATRSASGRRVPSIDAYKNVLGDFLSNPNDRKLLP</sequence>
<evidence type="ECO:0000313" key="2">
    <source>
        <dbReference type="EMBL" id="MBN7822683.1"/>
    </source>
</evidence>
<dbReference type="RefSeq" id="WP_152489798.1">
    <property type="nucleotide sequence ID" value="NZ_JAFKCS010000139.1"/>
</dbReference>